<evidence type="ECO:0000256" key="1">
    <source>
        <dbReference type="ARBA" id="ARBA00008894"/>
    </source>
</evidence>
<evidence type="ECO:0000256" key="3">
    <source>
        <dbReference type="ARBA" id="ARBA00022737"/>
    </source>
</evidence>
<dbReference type="Gene3D" id="3.80.10.10">
    <property type="entry name" value="Ribonuclease Inhibitor"/>
    <property type="match status" value="3"/>
</dbReference>
<dbReference type="PRINTS" id="PR00364">
    <property type="entry name" value="DISEASERSIST"/>
</dbReference>
<dbReference type="FunFam" id="1.10.10.10:FF:000322">
    <property type="entry name" value="Probable disease resistance protein At1g63360"/>
    <property type="match status" value="1"/>
</dbReference>
<dbReference type="PANTHER" id="PTHR36766">
    <property type="entry name" value="PLANT BROAD-SPECTRUM MILDEW RESISTANCE PROTEIN RPW8"/>
    <property type="match status" value="1"/>
</dbReference>
<reference evidence="12" key="1">
    <citation type="submission" date="2015-06" db="UniProtKB">
        <authorList>
            <consortium name="EnsemblPlants"/>
        </authorList>
    </citation>
    <scope>IDENTIFICATION</scope>
</reference>
<keyword evidence="2" id="KW-0433">Leucine-rich repeat</keyword>
<dbReference type="InterPro" id="IPR042197">
    <property type="entry name" value="Apaf_helical"/>
</dbReference>
<evidence type="ECO:0000256" key="5">
    <source>
        <dbReference type="ARBA" id="ARBA00022821"/>
    </source>
</evidence>
<evidence type="ECO:0000259" key="7">
    <source>
        <dbReference type="Pfam" id="PF00931"/>
    </source>
</evidence>
<dbReference type="InterPro" id="IPR032675">
    <property type="entry name" value="LRR_dom_sf"/>
</dbReference>
<dbReference type="InterPro" id="IPR041118">
    <property type="entry name" value="Rx_N"/>
</dbReference>
<feature type="domain" description="Disease resistance protein At4g27190-like leucine-rich repeats" evidence="9">
    <location>
        <begin position="1060"/>
        <end position="1205"/>
    </location>
</feature>
<evidence type="ECO:0000259" key="8">
    <source>
        <dbReference type="Pfam" id="PF18052"/>
    </source>
</evidence>
<dbReference type="InterPro" id="IPR036388">
    <property type="entry name" value="WH-like_DNA-bd_sf"/>
</dbReference>
<dbReference type="Pfam" id="PF18052">
    <property type="entry name" value="Rx_N"/>
    <property type="match status" value="1"/>
</dbReference>
<name>M8BTZ5_AEGTA</name>
<evidence type="ECO:0000259" key="10">
    <source>
        <dbReference type="Pfam" id="PF23559"/>
    </source>
</evidence>
<accession>M8BTZ5</accession>
<feature type="domain" description="Disease resistance N-terminal" evidence="8">
    <location>
        <begin position="101"/>
        <end position="188"/>
    </location>
</feature>
<dbReference type="AlphaFoldDB" id="M8BTZ5"/>
<evidence type="ECO:0000313" key="12">
    <source>
        <dbReference type="EnsemblPlants" id="EMT25263"/>
    </source>
</evidence>
<evidence type="ECO:0000259" key="11">
    <source>
        <dbReference type="Pfam" id="PF25019"/>
    </source>
</evidence>
<dbReference type="SUPFAM" id="SSF52058">
    <property type="entry name" value="L domain-like"/>
    <property type="match status" value="2"/>
</dbReference>
<dbReference type="GO" id="GO:0043531">
    <property type="term" value="F:ADP binding"/>
    <property type="evidence" value="ECO:0007669"/>
    <property type="project" value="InterPro"/>
</dbReference>
<dbReference type="InterPro" id="IPR058922">
    <property type="entry name" value="WHD_DRP"/>
</dbReference>
<dbReference type="FunFam" id="1.10.8.430:FF:000003">
    <property type="entry name" value="Probable disease resistance protein At5g66910"/>
    <property type="match status" value="1"/>
</dbReference>
<dbReference type="InterPro" id="IPR002182">
    <property type="entry name" value="NB-ARC"/>
</dbReference>
<dbReference type="InterPro" id="IPR056789">
    <property type="entry name" value="LRR_R13L1-DRL21"/>
</dbReference>
<dbReference type="Pfam" id="PF00931">
    <property type="entry name" value="NB-ARC"/>
    <property type="match status" value="1"/>
</dbReference>
<dbReference type="Pfam" id="PF23247">
    <property type="entry name" value="LRR_RPS2"/>
    <property type="match status" value="1"/>
</dbReference>
<evidence type="ECO:0000256" key="6">
    <source>
        <dbReference type="ARBA" id="ARBA00022840"/>
    </source>
</evidence>
<dbReference type="Gene3D" id="3.40.50.300">
    <property type="entry name" value="P-loop containing nucleotide triphosphate hydrolases"/>
    <property type="match status" value="1"/>
</dbReference>
<sequence>MHIESPVQRSSANNCMLSAQEEIRSADLGAEAGEMKFSPYFQPHNSIVALASERPTQGRRRNEQPYAALSPIWTRSNLDVVEFLIPPTCKIMTESLLLPLVRGVAGKAADALVETVSRMCGLDDDRRTLERHLLAVECKLANAGERSETNRYVKSWMKELKSIAYEADDVLDDFRYEALRRQSKIGKSTTHKVLGYITRHSPLLFRFEMSRKLKNVLKKINKLVKEMNTFDLESSVRKERQHPWRQTHSKLDDTKEIFGRDDDKKVVVLPIFGMGGLGKTTLAKMVYNDQQIQEHFQLKMWHSVSDNFNVVALLKSIIELARNKRCDMPDTIELLRKQLEEVIGQNRFMLMLDDVWNENERMWEDDLKPLLCSVGGPGSIIVVTTRSHKVASIMQTLRPLKLECLSEQDSWQLFAHKAFSNGVEEQAELARIGRRIVNKCGGLPLALKTMGGLLSSKEKVQEWKAIEESNIGDNDGGKYEVMPILKLSYKHLSSEMKQCFAFCAVFRKDYEMEKDRLIQLWMANCFIPEEGTMDLVQKGEFIFDELVWRSFLQDKKVVVKSAIHHGDTQYKTVVCKMHDLMHDLAKDVTEECASIEGSSQQKALLKGVCHMKMSKAELERISGLCKGRTYLRTLLAPSESWDDHNYNFPSRSHKDIKELQQVLASLRALHCPPSPTVICKAINAKHLRYLDLSGSDIVRLPDSICVLYNLQTLRLIDCKELQQLPEDMSRLRKLIHLYLFGCDRLKSMSPNFGLLNNLHILTTFVVDTGDGLGIEQLKDLQCLSNSLELLNLSKIKSGENAREANLNQKKNLSELFFSWDQEIDDGPRDIACNVEEVLQCLEPHSNIQKLEICGYGGLEISQWMRKPQMFDCLRELKMSDCPKCKSIPVIWLSVSLEILVLKMMDNLTTLCNNLDEECGGCITPLQIFPRLKKMRLIELPSLEIWAEYSVGEPSNNLVTFPVLEELEIKNCPKLASIPVIPNVSNLTILGVHSIAVGSVIMCIHLGSWPFLVRLTLGSLEDKPMLPLDAQQGQSEIPLEKLVWLTLEGPNSLVRSSRLSSSQLMVWKCFSFVEDLTIDGCSNLVHWPTEELWCLDRLRVLYIKRCDNLEGSTSSSEEETLPLSLEELMVSECRSVIALPSNLGNLAELRSLFVRNCSILKALPDGMCGLTCLRELKIWGSPALEVFPHGLLERLPALERLFINGCPELGRRCREGGEYFQLVSSVPRKWISPA</sequence>
<dbReference type="GO" id="GO:0042742">
    <property type="term" value="P:defense response to bacterium"/>
    <property type="evidence" value="ECO:0007669"/>
    <property type="project" value="UniProtKB-ARBA"/>
</dbReference>
<dbReference type="PANTHER" id="PTHR36766:SF64">
    <property type="entry name" value="OS12G0206100 PROTEIN"/>
    <property type="match status" value="1"/>
</dbReference>
<dbReference type="Gene3D" id="1.10.10.10">
    <property type="entry name" value="Winged helix-like DNA-binding domain superfamily/Winged helix DNA-binding domain"/>
    <property type="match status" value="1"/>
</dbReference>
<feature type="domain" description="Disease resistance protein winged helix" evidence="10">
    <location>
        <begin position="505"/>
        <end position="585"/>
    </location>
</feature>
<proteinExistence type="inferred from homology"/>
<keyword evidence="5" id="KW-0611">Plant defense</keyword>
<dbReference type="GO" id="GO:0002758">
    <property type="term" value="P:innate immune response-activating signaling pathway"/>
    <property type="evidence" value="ECO:0007669"/>
    <property type="project" value="UniProtKB-ARBA"/>
</dbReference>
<dbReference type="Pfam" id="PF25019">
    <property type="entry name" value="LRR_R13L1-DRL21"/>
    <property type="match status" value="1"/>
</dbReference>
<dbReference type="GO" id="GO:0005524">
    <property type="term" value="F:ATP binding"/>
    <property type="evidence" value="ECO:0007669"/>
    <property type="project" value="UniProtKB-KW"/>
</dbReference>
<dbReference type="Gene3D" id="1.10.8.430">
    <property type="entry name" value="Helical domain of apoptotic protease-activating factors"/>
    <property type="match status" value="1"/>
</dbReference>
<protein>
    <submittedName>
        <fullName evidence="12">Putative disease resistance protein RGA3</fullName>
    </submittedName>
</protein>
<dbReference type="EnsemblPlants" id="EMT25263">
    <property type="protein sequence ID" value="EMT25263"/>
    <property type="gene ID" value="F775_25799"/>
</dbReference>
<keyword evidence="4" id="KW-0547">Nucleotide-binding</keyword>
<dbReference type="Pfam" id="PF23559">
    <property type="entry name" value="WHD_DRP"/>
    <property type="match status" value="1"/>
</dbReference>
<comment type="similarity">
    <text evidence="1">Belongs to the disease resistance NB-LRR family.</text>
</comment>
<feature type="domain" description="R13L1/DRL21-like LRR repeat region" evidence="11">
    <location>
        <begin position="774"/>
        <end position="904"/>
    </location>
</feature>
<feature type="domain" description="NB-ARC" evidence="7">
    <location>
        <begin position="260"/>
        <end position="421"/>
    </location>
</feature>
<keyword evidence="3" id="KW-0677">Repeat</keyword>
<dbReference type="SUPFAM" id="SSF52540">
    <property type="entry name" value="P-loop containing nucleoside triphosphate hydrolases"/>
    <property type="match status" value="1"/>
</dbReference>
<evidence type="ECO:0000259" key="9">
    <source>
        <dbReference type="Pfam" id="PF23247"/>
    </source>
</evidence>
<dbReference type="ExpressionAtlas" id="M8BTZ5">
    <property type="expression patterns" value="baseline"/>
</dbReference>
<evidence type="ECO:0000256" key="4">
    <source>
        <dbReference type="ARBA" id="ARBA00022741"/>
    </source>
</evidence>
<dbReference type="InterPro" id="IPR027417">
    <property type="entry name" value="P-loop_NTPase"/>
</dbReference>
<dbReference type="GO" id="GO:0009626">
    <property type="term" value="P:plant-type hypersensitive response"/>
    <property type="evidence" value="ECO:0007669"/>
    <property type="project" value="UniProtKB-ARBA"/>
</dbReference>
<organism evidence="12">
    <name type="scientific">Aegilops tauschii</name>
    <name type="common">Tausch's goatgrass</name>
    <name type="synonym">Aegilops squarrosa</name>
    <dbReference type="NCBI Taxonomy" id="37682"/>
    <lineage>
        <taxon>Eukaryota</taxon>
        <taxon>Viridiplantae</taxon>
        <taxon>Streptophyta</taxon>
        <taxon>Embryophyta</taxon>
        <taxon>Tracheophyta</taxon>
        <taxon>Spermatophyta</taxon>
        <taxon>Magnoliopsida</taxon>
        <taxon>Liliopsida</taxon>
        <taxon>Poales</taxon>
        <taxon>Poaceae</taxon>
        <taxon>BOP clade</taxon>
        <taxon>Pooideae</taxon>
        <taxon>Triticodae</taxon>
        <taxon>Triticeae</taxon>
        <taxon>Triticinae</taxon>
        <taxon>Aegilops</taxon>
    </lineage>
</organism>
<dbReference type="InterPro" id="IPR057135">
    <property type="entry name" value="At4g27190-like_LRR"/>
</dbReference>
<keyword evidence="6" id="KW-0067">ATP-binding</keyword>
<evidence type="ECO:0000256" key="2">
    <source>
        <dbReference type="ARBA" id="ARBA00022614"/>
    </source>
</evidence>